<evidence type="ECO:0000313" key="2">
    <source>
        <dbReference type="EMBL" id="QLG26744.1"/>
    </source>
</evidence>
<organism evidence="2 3">
    <name type="scientific">Halorarum halophilum</name>
    <dbReference type="NCBI Taxonomy" id="2743090"/>
    <lineage>
        <taxon>Archaea</taxon>
        <taxon>Methanobacteriati</taxon>
        <taxon>Methanobacteriota</taxon>
        <taxon>Stenosarchaea group</taxon>
        <taxon>Halobacteria</taxon>
        <taxon>Halobacteriales</taxon>
        <taxon>Haloferacaceae</taxon>
        <taxon>Halorarum</taxon>
    </lineage>
</organism>
<dbReference type="AlphaFoldDB" id="A0A7D5GJB4"/>
<keyword evidence="3" id="KW-1185">Reference proteome</keyword>
<name>A0A7D5GJB4_9EURY</name>
<proteinExistence type="predicted"/>
<sequence length="215" mass="23163">MRRRQLLGGTGLALATATAGCLGFVTGEEPLSFAADPAVASEDTAGETGYETEGPQERTESREFTVAGQTRQVEVTNQVTTYEKTVEYPAIGEARLGVFAVISSPKVEIAGQTLNPMEDYSNKRLVELLASQYEGISDPSRVGERTVETLDGELTFEKYEATATVQGHDVDVFVHVGRTAHGDDFVVPVALYPKQLADDERPNAVALTESLEHPA</sequence>
<dbReference type="EMBL" id="CP058529">
    <property type="protein sequence ID" value="QLG26744.1"/>
    <property type="molecule type" value="Genomic_DNA"/>
</dbReference>
<dbReference type="KEGG" id="halg:HUG10_03930"/>
<dbReference type="InterPro" id="IPR045396">
    <property type="entry name" value="DUF6517"/>
</dbReference>
<dbReference type="Pfam" id="PF20127">
    <property type="entry name" value="DUF6517"/>
    <property type="match status" value="1"/>
</dbReference>
<evidence type="ECO:0000256" key="1">
    <source>
        <dbReference type="SAM" id="MobiDB-lite"/>
    </source>
</evidence>
<protein>
    <submittedName>
        <fullName evidence="2">Uncharacterized protein</fullName>
    </submittedName>
</protein>
<dbReference type="RefSeq" id="WP_179168319.1">
    <property type="nucleotide sequence ID" value="NZ_CP058529.1"/>
</dbReference>
<reference evidence="2 3" key="1">
    <citation type="submission" date="2020-07" db="EMBL/GenBank/DDBJ databases">
        <title>Gai3-2, isolated from salt lake.</title>
        <authorList>
            <person name="Cui H."/>
            <person name="Shi X."/>
        </authorList>
    </citation>
    <scope>NUCLEOTIDE SEQUENCE [LARGE SCALE GENOMIC DNA]</scope>
    <source>
        <strain evidence="2 3">Gai3-2</strain>
    </source>
</reference>
<dbReference type="GeneID" id="56027953"/>
<feature type="region of interest" description="Disordered" evidence="1">
    <location>
        <begin position="37"/>
        <end position="58"/>
    </location>
</feature>
<dbReference type="OrthoDB" id="205286at2157"/>
<gene>
    <name evidence="2" type="ORF">HUG10_03930</name>
</gene>
<dbReference type="PROSITE" id="PS51257">
    <property type="entry name" value="PROKAR_LIPOPROTEIN"/>
    <property type="match status" value="1"/>
</dbReference>
<accession>A0A7D5GJB4</accession>
<evidence type="ECO:0000313" key="3">
    <source>
        <dbReference type="Proteomes" id="UP000509750"/>
    </source>
</evidence>
<dbReference type="Proteomes" id="UP000509750">
    <property type="component" value="Chromosome"/>
</dbReference>